<feature type="signal peptide" evidence="1">
    <location>
        <begin position="1"/>
        <end position="24"/>
    </location>
</feature>
<keyword evidence="1" id="KW-0732">Signal</keyword>
<dbReference type="PROSITE" id="PS51257">
    <property type="entry name" value="PROKAR_LIPOPROTEIN"/>
    <property type="match status" value="1"/>
</dbReference>
<protein>
    <recommendedName>
        <fullName evidence="4">Big-1 domain-containing protein</fullName>
    </recommendedName>
</protein>
<evidence type="ECO:0000256" key="1">
    <source>
        <dbReference type="SAM" id="SignalP"/>
    </source>
</evidence>
<keyword evidence="3" id="KW-1185">Reference proteome</keyword>
<dbReference type="Proteomes" id="UP001562065">
    <property type="component" value="Unassembled WGS sequence"/>
</dbReference>
<reference evidence="2 3" key="1">
    <citation type="submission" date="2024-07" db="EMBL/GenBank/DDBJ databases">
        <authorList>
            <person name="Ren Q."/>
        </authorList>
    </citation>
    <scope>NUCLEOTIDE SEQUENCE [LARGE SCALE GENOMIC DNA]</scope>
    <source>
        <strain evidence="2 3">REN37</strain>
    </source>
</reference>
<organism evidence="2 3">
    <name type="scientific">Isoalcanivorax beigongshangi</name>
    <dbReference type="NCBI Taxonomy" id="3238810"/>
    <lineage>
        <taxon>Bacteria</taxon>
        <taxon>Pseudomonadati</taxon>
        <taxon>Pseudomonadota</taxon>
        <taxon>Gammaproteobacteria</taxon>
        <taxon>Oceanospirillales</taxon>
        <taxon>Alcanivoracaceae</taxon>
        <taxon>Isoalcanivorax</taxon>
    </lineage>
</organism>
<name>A0ABV4ADQ0_9GAMM</name>
<dbReference type="Gene3D" id="2.60.40.10">
    <property type="entry name" value="Immunoglobulins"/>
    <property type="match status" value="2"/>
</dbReference>
<dbReference type="SUPFAM" id="SSF49373">
    <property type="entry name" value="Invasin/intimin cell-adhesion fragments"/>
    <property type="match status" value="2"/>
</dbReference>
<evidence type="ECO:0008006" key="4">
    <source>
        <dbReference type="Google" id="ProtNLM"/>
    </source>
</evidence>
<sequence length="778" mass="79639">MKRIAGVVALATLLVACGSGSNSADGGIQLGSFKVDVAGLEPGDEVTVYQHSPAEQLVFTTDGRRAFASQVQDGKRVSLSLTVAAGSKPCLFAANFAPQVAVKRVGEPVRVVCGDRIAEEDISTNPDDPDSGAGMSLTLELLDAQGNLISATEPPAAAEATAVATLSRAGQPVVSEVVMFQSDAADFLPSDASSVTDDDGRAVVEMALRSAGSVVATFVYGNESHQKQVAEAHFLAPLSAGTTSLRMAPASSPMGYDAASAAALVLTTPELDDSALQIGRPVTVTTRLLDSATGTPWSGNATLRFNSLCQRAGAATLSARVNAAAGVAVAEYRPAAGCLEDAITVTTQVGRQRLSASSDLMAIRQNEVTALTFVGAQPRHIGVRGAAQTRDASTLVFRALDADGMAVTGVPVQFSLPEISAAGTALVSAARVITDQQGDARVTLSSGSMPGVGVVAAQVADTDVVGVGQVRIGTGVASQAGFHLRLDTLNPAAGDHAGVPVGVSVRVADRNQHPVPDGTLVNFSTDLGDIAEQCVTQGGLCAVEWISDGSSAVLAGGNSADTSGRHQRYGRSSVHAWTVGEDSFRDADNNGLYDLGEAFFPLADAAAGSASGERMFRGVACSAAAEQAGHCAELTPVQQRQTLVLSTDASQLHVLPADETLDELRWHSRSGGAPRGWGDAVLTGFRPLTQIGADYSGRIRVLVADLNGNAPVAGSKVELELPATHVASPAVCIVPRTTEPHVCDFTLTATGRGDSGVLVARIASAGRVTQGVVNVVSP</sequence>
<gene>
    <name evidence="2" type="ORF">AB5I84_00150</name>
</gene>
<feature type="chain" id="PRO_5046908497" description="Big-1 domain-containing protein" evidence="1">
    <location>
        <begin position="25"/>
        <end position="778"/>
    </location>
</feature>
<dbReference type="RefSeq" id="WP_369453800.1">
    <property type="nucleotide sequence ID" value="NZ_JBGCUO010000001.1"/>
</dbReference>
<proteinExistence type="predicted"/>
<accession>A0ABV4ADQ0</accession>
<evidence type="ECO:0000313" key="2">
    <source>
        <dbReference type="EMBL" id="MEY1660552.1"/>
    </source>
</evidence>
<dbReference type="EMBL" id="JBGCUO010000001">
    <property type="protein sequence ID" value="MEY1660552.1"/>
    <property type="molecule type" value="Genomic_DNA"/>
</dbReference>
<dbReference type="InterPro" id="IPR008964">
    <property type="entry name" value="Invasin/intimin_cell_adhesion"/>
</dbReference>
<evidence type="ECO:0000313" key="3">
    <source>
        <dbReference type="Proteomes" id="UP001562065"/>
    </source>
</evidence>
<comment type="caution">
    <text evidence="2">The sequence shown here is derived from an EMBL/GenBank/DDBJ whole genome shotgun (WGS) entry which is preliminary data.</text>
</comment>
<dbReference type="InterPro" id="IPR013783">
    <property type="entry name" value="Ig-like_fold"/>
</dbReference>